<proteinExistence type="predicted"/>
<sequence>MIIAECPNLNETPEEHLRIKGDYETSVDDDVLDDLVEAWPGCGKCGADLYVLDFQEPTEVIE</sequence>
<reference evidence="2 3" key="1">
    <citation type="journal article" date="2015" name="Stand. Genomic Sci.">
        <title>Genomic Encyclopedia of Bacterial and Archaeal Type Strains, Phase III: the genomes of soil and plant-associated and newly described type strains.</title>
        <authorList>
            <person name="Whitman W.B."/>
            <person name="Woyke T."/>
            <person name="Klenk H.P."/>
            <person name="Zhou Y."/>
            <person name="Lilburn T.G."/>
            <person name="Beck B.J."/>
            <person name="De Vos P."/>
            <person name="Vandamme P."/>
            <person name="Eisen J.A."/>
            <person name="Garrity G."/>
            <person name="Hugenholtz P."/>
            <person name="Kyrpides N.C."/>
        </authorList>
    </citation>
    <scope>NUCLEOTIDE SEQUENCE [LARGE SCALE GENOMIC DNA]</scope>
    <source>
        <strain evidence="2 3">CGMCC 1.10124</strain>
    </source>
</reference>
<accession>A0A3M0CHL9</accession>
<dbReference type="RefSeq" id="WP_121922062.1">
    <property type="nucleotide sequence ID" value="NZ_CP034145.1"/>
</dbReference>
<evidence type="ECO:0000313" key="3">
    <source>
        <dbReference type="Proteomes" id="UP000277326"/>
    </source>
</evidence>
<dbReference type="Proteomes" id="UP000277326">
    <property type="component" value="Unassembled WGS sequence"/>
</dbReference>
<dbReference type="EMBL" id="REFS01000010">
    <property type="protein sequence ID" value="RMB08325.1"/>
    <property type="molecule type" value="Genomic_DNA"/>
</dbReference>
<reference evidence="1 4" key="2">
    <citation type="submission" date="2018-07" db="EMBL/GenBank/DDBJ databases">
        <title>Genome sequences of Haloplanus aerogenes JCM 16430T.</title>
        <authorList>
            <person name="Kim Y.B."/>
            <person name="Roh S.W."/>
        </authorList>
    </citation>
    <scope>NUCLEOTIDE SEQUENCE [LARGE SCALE GENOMIC DNA]</scope>
    <source>
        <strain evidence="1 4">JCM 16430</strain>
    </source>
</reference>
<dbReference type="AlphaFoldDB" id="A0A3M0CHL9"/>
<evidence type="ECO:0000313" key="1">
    <source>
        <dbReference type="EMBL" id="AZH24788.1"/>
    </source>
</evidence>
<dbReference type="EMBL" id="CP034145">
    <property type="protein sequence ID" value="AZH24788.1"/>
    <property type="molecule type" value="Genomic_DNA"/>
</dbReference>
<protein>
    <submittedName>
        <fullName evidence="2">Uncharacterized protein</fullName>
    </submittedName>
</protein>
<dbReference type="GeneID" id="38470637"/>
<name>A0A3M0CHL9_9EURY</name>
<dbReference type="KEGG" id="haer:DU502_05085"/>
<keyword evidence="4" id="KW-1185">Reference proteome</keyword>
<gene>
    <name evidence="2" type="ORF">ATH50_3540</name>
    <name evidence="1" type="ORF">DU502_05085</name>
</gene>
<evidence type="ECO:0000313" key="2">
    <source>
        <dbReference type="EMBL" id="RMB08325.1"/>
    </source>
</evidence>
<dbReference type="Proteomes" id="UP000282007">
    <property type="component" value="Chromosome"/>
</dbReference>
<reference evidence="2" key="3">
    <citation type="submission" date="2018-10" db="EMBL/GenBank/DDBJ databases">
        <authorList>
            <person name="Whitman W."/>
            <person name="Huntemann M."/>
            <person name="Clum A."/>
            <person name="Pillay M."/>
            <person name="Palaniappan K."/>
            <person name="Varghese N."/>
            <person name="Mikhailova N."/>
            <person name="Stamatis D."/>
            <person name="Reddy T."/>
            <person name="Daum C."/>
            <person name="Shapiro N."/>
            <person name="Ivanova N."/>
            <person name="Kyrpides N."/>
            <person name="Woyke T."/>
        </authorList>
    </citation>
    <scope>NUCLEOTIDE SEQUENCE</scope>
    <source>
        <strain evidence="2">CGMCC 1.10124</strain>
    </source>
</reference>
<organism evidence="2 3">
    <name type="scientific">Haloplanus aerogenes</name>
    <dbReference type="NCBI Taxonomy" id="660522"/>
    <lineage>
        <taxon>Archaea</taxon>
        <taxon>Methanobacteriati</taxon>
        <taxon>Methanobacteriota</taxon>
        <taxon>Stenosarchaea group</taxon>
        <taxon>Halobacteria</taxon>
        <taxon>Halobacteriales</taxon>
        <taxon>Haloferacaceae</taxon>
        <taxon>Haloplanus</taxon>
    </lineage>
</organism>
<evidence type="ECO:0000313" key="4">
    <source>
        <dbReference type="Proteomes" id="UP000282007"/>
    </source>
</evidence>